<dbReference type="RefSeq" id="WP_147284616.1">
    <property type="nucleotide sequence ID" value="NZ_UGSJ01000001.1"/>
</dbReference>
<proteinExistence type="predicted"/>
<dbReference type="Proteomes" id="UP000254589">
    <property type="component" value="Unassembled WGS sequence"/>
</dbReference>
<name>A0AAJ4ZFP0_PANPU</name>
<sequence length="228" mass="24693">MRLAIHSIPKIGARRTSFVTAAFWMTISALSLFFVAMNTAGAAGAAGSAATSQKKAAERTIEWGSQRPDGLMPCVRKSNDSTASADLKKIPPGNKSGNHVITIHNCEGNNTLTIIRTDRQCMWGFGPYQITLPPNQQYQFTMEDSNNYTYGCDGADKWVAWSVTASNGAVSGFRWIHSKSPGRWSSQIEDNDTGASGKVQEATCDGQVCLNTWVPADSGTPQVTVYFQ</sequence>
<reference evidence="1 2" key="1">
    <citation type="submission" date="2018-06" db="EMBL/GenBank/DDBJ databases">
        <authorList>
            <consortium name="Pathogen Informatics"/>
            <person name="Doyle S."/>
        </authorList>
    </citation>
    <scope>NUCLEOTIDE SEQUENCE [LARGE SCALE GENOMIC DNA]</scope>
    <source>
        <strain evidence="1 2">NCTC13159</strain>
    </source>
</reference>
<dbReference type="EMBL" id="UGSJ01000001">
    <property type="protein sequence ID" value="SUA92371.1"/>
    <property type="molecule type" value="Genomic_DNA"/>
</dbReference>
<protein>
    <submittedName>
        <fullName evidence="1">Uncharacterized protein</fullName>
    </submittedName>
</protein>
<dbReference type="AlphaFoldDB" id="A0AAJ4ZFP0"/>
<evidence type="ECO:0000313" key="2">
    <source>
        <dbReference type="Proteomes" id="UP000254589"/>
    </source>
</evidence>
<accession>A0AAJ4ZFP0</accession>
<comment type="caution">
    <text evidence="1">The sequence shown here is derived from an EMBL/GenBank/DDBJ whole genome shotgun (WGS) entry which is preliminary data.</text>
</comment>
<gene>
    <name evidence="1" type="ORF">NCTC13159_03901</name>
</gene>
<organism evidence="1 2">
    <name type="scientific">Pandoraea pulmonicola</name>
    <dbReference type="NCBI Taxonomy" id="93221"/>
    <lineage>
        <taxon>Bacteria</taxon>
        <taxon>Pseudomonadati</taxon>
        <taxon>Pseudomonadota</taxon>
        <taxon>Betaproteobacteria</taxon>
        <taxon>Burkholderiales</taxon>
        <taxon>Burkholderiaceae</taxon>
        <taxon>Pandoraea</taxon>
    </lineage>
</organism>
<evidence type="ECO:0000313" key="1">
    <source>
        <dbReference type="EMBL" id="SUA92371.1"/>
    </source>
</evidence>